<evidence type="ECO:0000256" key="2">
    <source>
        <dbReference type="ARBA" id="ARBA00007362"/>
    </source>
</evidence>
<feature type="transmembrane region" description="Helical" evidence="7">
    <location>
        <begin position="181"/>
        <end position="198"/>
    </location>
</feature>
<evidence type="ECO:0000256" key="5">
    <source>
        <dbReference type="ARBA" id="ARBA00022989"/>
    </source>
</evidence>
<dbReference type="RefSeq" id="WP_105591697.1">
    <property type="nucleotide sequence ID" value="NZ_PDET01000003.1"/>
</dbReference>
<evidence type="ECO:0000256" key="1">
    <source>
        <dbReference type="ARBA" id="ARBA00004651"/>
    </source>
</evidence>
<keyword evidence="10" id="KW-1185">Reference proteome</keyword>
<dbReference type="EMBL" id="PDET01000003">
    <property type="protein sequence ID" value="PRD16255.1"/>
    <property type="molecule type" value="Genomic_DNA"/>
</dbReference>
<evidence type="ECO:0000256" key="4">
    <source>
        <dbReference type="ARBA" id="ARBA00022692"/>
    </source>
</evidence>
<feature type="transmembrane region" description="Helical" evidence="7">
    <location>
        <begin position="35"/>
        <end position="54"/>
    </location>
</feature>
<gene>
    <name evidence="9" type="ORF">CQW29_05405</name>
</gene>
<evidence type="ECO:0000256" key="3">
    <source>
        <dbReference type="ARBA" id="ARBA00022475"/>
    </source>
</evidence>
<organism evidence="9 10">
    <name type="scientific">Pantoea coffeiphila</name>
    <dbReference type="NCBI Taxonomy" id="1465635"/>
    <lineage>
        <taxon>Bacteria</taxon>
        <taxon>Pseudomonadati</taxon>
        <taxon>Pseudomonadota</taxon>
        <taxon>Gammaproteobacteria</taxon>
        <taxon>Enterobacterales</taxon>
        <taxon>Erwiniaceae</taxon>
        <taxon>Pantoea</taxon>
    </lineage>
</organism>
<name>A0A2S9IEN4_9GAMM</name>
<dbReference type="InterPro" id="IPR037185">
    <property type="entry name" value="EmrE-like"/>
</dbReference>
<dbReference type="Proteomes" id="UP000239181">
    <property type="component" value="Unassembled WGS sequence"/>
</dbReference>
<feature type="domain" description="EamA" evidence="8">
    <location>
        <begin position="152"/>
        <end position="279"/>
    </location>
</feature>
<proteinExistence type="inferred from homology"/>
<accession>A0A2S9IEN4</accession>
<evidence type="ECO:0000313" key="9">
    <source>
        <dbReference type="EMBL" id="PRD16255.1"/>
    </source>
</evidence>
<keyword evidence="5 7" id="KW-1133">Transmembrane helix</keyword>
<feature type="transmembrane region" description="Helical" evidence="7">
    <location>
        <begin position="239"/>
        <end position="259"/>
    </location>
</feature>
<reference evidence="9 10" key="1">
    <citation type="submission" date="2017-10" db="EMBL/GenBank/DDBJ databases">
        <title>Draft genome of two endophytic bacteria isolated from 'guarana' Paullinia cupana (Mart.) Ducke.</title>
        <authorList>
            <person name="Siqueira K.A."/>
            <person name="Liotti R.G."/>
            <person name="Mendes T.A."/>
            <person name="Soares M.A."/>
        </authorList>
    </citation>
    <scope>NUCLEOTIDE SEQUENCE [LARGE SCALE GENOMIC DNA]</scope>
    <source>
        <strain evidence="9 10">342</strain>
    </source>
</reference>
<dbReference type="OrthoDB" id="9814238at2"/>
<dbReference type="AlphaFoldDB" id="A0A2S9IEN4"/>
<evidence type="ECO:0000256" key="6">
    <source>
        <dbReference type="ARBA" id="ARBA00023136"/>
    </source>
</evidence>
<dbReference type="PANTHER" id="PTHR22911">
    <property type="entry name" value="ACYL-MALONYL CONDENSING ENZYME-RELATED"/>
    <property type="match status" value="1"/>
</dbReference>
<feature type="transmembrane region" description="Helical" evidence="7">
    <location>
        <begin position="150"/>
        <end position="169"/>
    </location>
</feature>
<feature type="transmembrane region" description="Helical" evidence="7">
    <location>
        <begin position="265"/>
        <end position="285"/>
    </location>
</feature>
<dbReference type="Pfam" id="PF00892">
    <property type="entry name" value="EamA"/>
    <property type="match status" value="2"/>
</dbReference>
<feature type="transmembrane region" description="Helical" evidence="7">
    <location>
        <begin position="12"/>
        <end position="29"/>
    </location>
</feature>
<dbReference type="InterPro" id="IPR000620">
    <property type="entry name" value="EamA_dom"/>
</dbReference>
<keyword evidence="6 7" id="KW-0472">Membrane</keyword>
<keyword evidence="3" id="KW-1003">Cell membrane</keyword>
<feature type="transmembrane region" description="Helical" evidence="7">
    <location>
        <begin position="122"/>
        <end position="138"/>
    </location>
</feature>
<dbReference type="GO" id="GO:0016020">
    <property type="term" value="C:membrane"/>
    <property type="evidence" value="ECO:0007669"/>
    <property type="project" value="InterPro"/>
</dbReference>
<comment type="caution">
    <text evidence="9">The sequence shown here is derived from an EMBL/GenBank/DDBJ whole genome shotgun (WGS) entry which is preliminary data.</text>
</comment>
<dbReference type="SUPFAM" id="SSF103481">
    <property type="entry name" value="Multidrug resistance efflux transporter EmrE"/>
    <property type="match status" value="2"/>
</dbReference>
<feature type="domain" description="EamA" evidence="8">
    <location>
        <begin position="12"/>
        <end position="137"/>
    </location>
</feature>
<evidence type="ECO:0000256" key="7">
    <source>
        <dbReference type="SAM" id="Phobius"/>
    </source>
</evidence>
<feature type="transmembrane region" description="Helical" evidence="7">
    <location>
        <begin position="66"/>
        <end position="86"/>
    </location>
</feature>
<sequence>MTSARGTIEMTLAMAIAGTTGWMVILSGQDAIAAVFWRCLFGAAAMLIVCVVGGQLRRDAMTLPQFFLALAGGVALVMNWVLLFAAYSDASIGIATVTYHTQPFMLTALSALLFAEKITLTKAGWLLLAFVGLLMIVAGGENSQGVGDHYLRGILLALGAAFCYAGVAITARYLKQVAPQLLVLIQLTLGALLLLPLARLNVSEYQMNTWLVLIALGAVHTGLMSTLLYSAIGKLPGNLVAALSFLYPVIAVVVDWAVFGHRLGLWQFFGGLAILLAAAASHFNWTPEKISLMANAAKTKRQRGQSQKNRQH</sequence>
<evidence type="ECO:0000313" key="10">
    <source>
        <dbReference type="Proteomes" id="UP000239181"/>
    </source>
</evidence>
<comment type="subcellular location">
    <subcellularLocation>
        <location evidence="1">Cell membrane</location>
        <topology evidence="1">Multi-pass membrane protein</topology>
    </subcellularLocation>
</comment>
<comment type="similarity">
    <text evidence="2">Belongs to the EamA transporter family.</text>
</comment>
<keyword evidence="4 7" id="KW-0812">Transmembrane</keyword>
<protein>
    <submittedName>
        <fullName evidence="9">EamA family transporter</fullName>
    </submittedName>
</protein>
<feature type="transmembrane region" description="Helical" evidence="7">
    <location>
        <begin position="210"/>
        <end position="232"/>
    </location>
</feature>
<dbReference type="PANTHER" id="PTHR22911:SF102">
    <property type="entry name" value="MEMBRANE PROTEIN"/>
    <property type="match status" value="1"/>
</dbReference>
<feature type="transmembrane region" description="Helical" evidence="7">
    <location>
        <begin position="92"/>
        <end position="115"/>
    </location>
</feature>
<evidence type="ECO:0000259" key="8">
    <source>
        <dbReference type="Pfam" id="PF00892"/>
    </source>
</evidence>